<evidence type="ECO:0000313" key="2">
    <source>
        <dbReference type="Proteomes" id="UP000001217"/>
    </source>
</evidence>
<dbReference type="KEGG" id="vcm:VCM66_A0584"/>
<gene>
    <name evidence="1" type="ordered locus">VCM66_A0584</name>
</gene>
<dbReference type="EMBL" id="CP001234">
    <property type="protein sequence ID" value="ACP07546.1"/>
    <property type="molecule type" value="Genomic_DNA"/>
</dbReference>
<dbReference type="AlphaFoldDB" id="C3LVP1"/>
<dbReference type="HOGENOM" id="CLU_3376640_0_0_6"/>
<evidence type="ECO:0000313" key="1">
    <source>
        <dbReference type="EMBL" id="ACP07546.1"/>
    </source>
</evidence>
<reference evidence="1 2" key="1">
    <citation type="journal article" date="2008" name="PLoS ONE">
        <title>A recalibrated molecular clock and independent origins for the cholera pandemic clones.</title>
        <authorList>
            <person name="Feng L."/>
            <person name="Reeves P.R."/>
            <person name="Lan R."/>
            <person name="Ren Y."/>
            <person name="Gao C."/>
            <person name="Zhou Z."/>
            <person name="Ren Y."/>
            <person name="Cheng J."/>
            <person name="Wang W."/>
            <person name="Wang J."/>
            <person name="Qian W."/>
            <person name="Li D."/>
            <person name="Wang L."/>
        </authorList>
    </citation>
    <scope>NUCLEOTIDE SEQUENCE [LARGE SCALE GENOMIC DNA]</scope>
    <source>
        <strain evidence="1 2">M66-2</strain>
    </source>
</reference>
<organism evidence="1 2">
    <name type="scientific">Vibrio cholerae serotype O1 (strain M66-2)</name>
    <dbReference type="NCBI Taxonomy" id="579112"/>
    <lineage>
        <taxon>Bacteria</taxon>
        <taxon>Pseudomonadati</taxon>
        <taxon>Pseudomonadota</taxon>
        <taxon>Gammaproteobacteria</taxon>
        <taxon>Vibrionales</taxon>
        <taxon>Vibrionaceae</taxon>
        <taxon>Vibrio</taxon>
    </lineage>
</organism>
<dbReference type="Proteomes" id="UP000001217">
    <property type="component" value="Chromosome II"/>
</dbReference>
<name>C3LVP1_VIBCM</name>
<accession>C3LVP1</accession>
<protein>
    <submittedName>
        <fullName evidence="1">Uncharacterized protein</fullName>
    </submittedName>
</protein>
<sequence>MILVTLLPQTFIRSIICARFTLIEPFIATEQKQN</sequence>
<proteinExistence type="predicted"/>